<proteinExistence type="predicted"/>
<dbReference type="GO" id="GO:0004364">
    <property type="term" value="F:glutathione transferase activity"/>
    <property type="evidence" value="ECO:0007669"/>
    <property type="project" value="InterPro"/>
</dbReference>
<dbReference type="AlphaFoldDB" id="A0A284S6M1"/>
<reference evidence="5" key="1">
    <citation type="journal article" date="2017" name="Nat. Ecol. Evol.">
        <title>Genome expansion and lineage-specific genetic innovations in the forest pathogenic fungi Armillaria.</title>
        <authorList>
            <person name="Sipos G."/>
            <person name="Prasanna A.N."/>
            <person name="Walter M.C."/>
            <person name="O'Connor E."/>
            <person name="Balint B."/>
            <person name="Krizsan K."/>
            <person name="Kiss B."/>
            <person name="Hess J."/>
            <person name="Varga T."/>
            <person name="Slot J."/>
            <person name="Riley R."/>
            <person name="Boka B."/>
            <person name="Rigling D."/>
            <person name="Barry K."/>
            <person name="Lee J."/>
            <person name="Mihaltcheva S."/>
            <person name="LaButti K."/>
            <person name="Lipzen A."/>
            <person name="Waldron R."/>
            <person name="Moloney N.M."/>
            <person name="Sperisen C."/>
            <person name="Kredics L."/>
            <person name="Vagvoelgyi C."/>
            <person name="Patrignani A."/>
            <person name="Fitzpatrick D."/>
            <person name="Nagy I."/>
            <person name="Doyle S."/>
            <person name="Anderson J.B."/>
            <person name="Grigoriev I.V."/>
            <person name="Gueldener U."/>
            <person name="Muensterkoetter M."/>
            <person name="Nagy L.G."/>
        </authorList>
    </citation>
    <scope>NUCLEOTIDE SEQUENCE [LARGE SCALE GENOMIC DNA]</scope>
    <source>
        <strain evidence="5">C18/9</strain>
    </source>
</reference>
<dbReference type="PROSITE" id="PS50405">
    <property type="entry name" value="GST_CTER"/>
    <property type="match status" value="1"/>
</dbReference>
<dbReference type="OMA" id="IPAWHAF"/>
<accession>A0A284S6M1</accession>
<dbReference type="InterPro" id="IPR010987">
    <property type="entry name" value="Glutathione-S-Trfase_C-like"/>
</dbReference>
<dbReference type="PRINTS" id="PR01625">
    <property type="entry name" value="GSTRNSFRASEO"/>
</dbReference>
<dbReference type="PROSITE" id="PS50404">
    <property type="entry name" value="GST_NTER"/>
    <property type="match status" value="1"/>
</dbReference>
<dbReference type="InterPro" id="IPR004045">
    <property type="entry name" value="Glutathione_S-Trfase_N"/>
</dbReference>
<dbReference type="InterPro" id="IPR005442">
    <property type="entry name" value="GST_omega"/>
</dbReference>
<dbReference type="Pfam" id="PF13410">
    <property type="entry name" value="GST_C_2"/>
    <property type="match status" value="1"/>
</dbReference>
<keyword evidence="1" id="KW-0560">Oxidoreductase</keyword>
<dbReference type="Proteomes" id="UP000219338">
    <property type="component" value="Unassembled WGS sequence"/>
</dbReference>
<evidence type="ECO:0000259" key="3">
    <source>
        <dbReference type="PROSITE" id="PS50405"/>
    </source>
</evidence>
<dbReference type="Pfam" id="PF13417">
    <property type="entry name" value="GST_N_3"/>
    <property type="match status" value="1"/>
</dbReference>
<dbReference type="SUPFAM" id="SSF52833">
    <property type="entry name" value="Thioredoxin-like"/>
    <property type="match status" value="1"/>
</dbReference>
<evidence type="ECO:0000259" key="2">
    <source>
        <dbReference type="PROSITE" id="PS50404"/>
    </source>
</evidence>
<dbReference type="InterPro" id="IPR050983">
    <property type="entry name" value="GST_Omega/HSP26"/>
</dbReference>
<name>A0A284S6M1_ARMOS</name>
<dbReference type="SUPFAM" id="SSF47616">
    <property type="entry name" value="GST C-terminal domain-like"/>
    <property type="match status" value="1"/>
</dbReference>
<dbReference type="SFLD" id="SFLDG00358">
    <property type="entry name" value="Main_(cytGST)"/>
    <property type="match status" value="1"/>
</dbReference>
<evidence type="ECO:0000313" key="5">
    <source>
        <dbReference type="Proteomes" id="UP000219338"/>
    </source>
</evidence>
<protein>
    <recommendedName>
        <fullName evidence="6">Glutathione S-transferase</fullName>
    </recommendedName>
</protein>
<feature type="domain" description="GST N-terminal" evidence="2">
    <location>
        <begin position="5"/>
        <end position="96"/>
    </location>
</feature>
<dbReference type="GO" id="GO:0005737">
    <property type="term" value="C:cytoplasm"/>
    <property type="evidence" value="ECO:0007669"/>
    <property type="project" value="InterPro"/>
</dbReference>
<evidence type="ECO:0000313" key="4">
    <source>
        <dbReference type="EMBL" id="SJL16650.1"/>
    </source>
</evidence>
<dbReference type="CDD" id="cd00299">
    <property type="entry name" value="GST_C_family"/>
    <property type="match status" value="1"/>
</dbReference>
<dbReference type="InterPro" id="IPR036282">
    <property type="entry name" value="Glutathione-S-Trfase_C_sf"/>
</dbReference>
<dbReference type="InterPro" id="IPR036249">
    <property type="entry name" value="Thioredoxin-like_sf"/>
</dbReference>
<dbReference type="OrthoDB" id="202840at2759"/>
<dbReference type="PANTHER" id="PTHR43968">
    <property type="match status" value="1"/>
</dbReference>
<dbReference type="Gene3D" id="1.20.1050.10">
    <property type="match status" value="1"/>
</dbReference>
<keyword evidence="5" id="KW-1185">Reference proteome</keyword>
<dbReference type="InterPro" id="IPR040079">
    <property type="entry name" value="Glutathione_S-Trfase"/>
</dbReference>
<feature type="domain" description="GST C-terminal" evidence="3">
    <location>
        <begin position="101"/>
        <end position="242"/>
    </location>
</feature>
<gene>
    <name evidence="4" type="ORF">ARMOST_20177</name>
</gene>
<sequence length="242" mass="26907">MTTAEPLTLYTAKVCPYAQRTEIALAEAQVPYTRYEIDLQNKPEWYAPQVNPASKVPAIAYGGPKVPADTPSPQSTKLAESLILVEFIADLFPSAHLLPADPVTRAKARFFIDTFSNKFSPAYFGFQARGDSPEALYKAIETLQGLLAGEGKWAVGDEFTIADVAIAPFLARLELALSNDLGGFEVGEGKKLWETLQTDEKYAPLRSYWARLKERKSVKDTFYADHVLALFNKRLATWRAPK</sequence>
<organism evidence="4 5">
    <name type="scientific">Armillaria ostoyae</name>
    <name type="common">Armillaria root rot fungus</name>
    <dbReference type="NCBI Taxonomy" id="47428"/>
    <lineage>
        <taxon>Eukaryota</taxon>
        <taxon>Fungi</taxon>
        <taxon>Dikarya</taxon>
        <taxon>Basidiomycota</taxon>
        <taxon>Agaricomycotina</taxon>
        <taxon>Agaricomycetes</taxon>
        <taxon>Agaricomycetidae</taxon>
        <taxon>Agaricales</taxon>
        <taxon>Marasmiineae</taxon>
        <taxon>Physalacriaceae</taxon>
        <taxon>Armillaria</taxon>
    </lineage>
</organism>
<evidence type="ECO:0008006" key="6">
    <source>
        <dbReference type="Google" id="ProtNLM"/>
    </source>
</evidence>
<dbReference type="SFLD" id="SFLDS00019">
    <property type="entry name" value="Glutathione_Transferase_(cytos"/>
    <property type="match status" value="1"/>
</dbReference>
<dbReference type="GO" id="GO:0045174">
    <property type="term" value="F:glutathione dehydrogenase (ascorbate) activity"/>
    <property type="evidence" value="ECO:0007669"/>
    <property type="project" value="UniProtKB-ARBA"/>
</dbReference>
<dbReference type="Gene3D" id="3.40.30.10">
    <property type="entry name" value="Glutaredoxin"/>
    <property type="match status" value="1"/>
</dbReference>
<dbReference type="EMBL" id="FUEG01000036">
    <property type="protein sequence ID" value="SJL16650.1"/>
    <property type="molecule type" value="Genomic_DNA"/>
</dbReference>
<evidence type="ECO:0000256" key="1">
    <source>
        <dbReference type="ARBA" id="ARBA00023002"/>
    </source>
</evidence>
<dbReference type="STRING" id="47428.A0A284S6M1"/>
<dbReference type="PANTHER" id="PTHR43968:SF6">
    <property type="entry name" value="GLUTATHIONE S-TRANSFERASE OMEGA"/>
    <property type="match status" value="1"/>
</dbReference>